<dbReference type="PROSITE" id="PS51755">
    <property type="entry name" value="OMPR_PHOB"/>
    <property type="match status" value="1"/>
</dbReference>
<sequence>MSNVLVVEQDNSAAEAMVRDLRRQGHNALSVDTGARALRIYRDADLVLLSLELPDIDGLEVCQSLRAESDTPVIAFTRVDEELERVLALKAGADDCVAKSWGFREMGARIEAVLRRTRPRSATSETISLRPLHIDPRTREVRLHERIVDVTSKEFELLHTLAANPETVVSRQELMAKVWGSSWSRTSRTIDTHVSSLRAKLGSSGWIITVRGVGYRMGRADPN</sequence>
<dbReference type="GO" id="GO:0032993">
    <property type="term" value="C:protein-DNA complex"/>
    <property type="evidence" value="ECO:0007669"/>
    <property type="project" value="TreeGrafter"/>
</dbReference>
<name>A0A2S1SVA3_9ACTN</name>
<keyword evidence="11" id="KW-1185">Reference proteome</keyword>
<evidence type="ECO:0000256" key="7">
    <source>
        <dbReference type="PROSITE-ProRule" id="PRU01091"/>
    </source>
</evidence>
<dbReference type="InterPro" id="IPR039420">
    <property type="entry name" value="WalR-like"/>
</dbReference>
<evidence type="ECO:0000259" key="9">
    <source>
        <dbReference type="PROSITE" id="PS51755"/>
    </source>
</evidence>
<gene>
    <name evidence="10" type="ORF">DDW44_16585</name>
</gene>
<proteinExistence type="predicted"/>
<dbReference type="SMART" id="SM00448">
    <property type="entry name" value="REC"/>
    <property type="match status" value="1"/>
</dbReference>
<dbReference type="Gene3D" id="3.40.50.2300">
    <property type="match status" value="1"/>
</dbReference>
<evidence type="ECO:0000256" key="5">
    <source>
        <dbReference type="ARBA" id="ARBA00023163"/>
    </source>
</evidence>
<keyword evidence="4 7" id="KW-0238">DNA-binding</keyword>
<accession>A0A2S1SVA3</accession>
<keyword evidence="2" id="KW-0902">Two-component regulatory system</keyword>
<dbReference type="SMART" id="SM00862">
    <property type="entry name" value="Trans_reg_C"/>
    <property type="match status" value="1"/>
</dbReference>
<evidence type="ECO:0000256" key="2">
    <source>
        <dbReference type="ARBA" id="ARBA00023012"/>
    </source>
</evidence>
<dbReference type="GO" id="GO:0000156">
    <property type="term" value="F:phosphorelay response regulator activity"/>
    <property type="evidence" value="ECO:0007669"/>
    <property type="project" value="TreeGrafter"/>
</dbReference>
<evidence type="ECO:0000313" key="11">
    <source>
        <dbReference type="Proteomes" id="UP000244900"/>
    </source>
</evidence>
<dbReference type="EMBL" id="CP029188">
    <property type="protein sequence ID" value="AWI30207.1"/>
    <property type="molecule type" value="Genomic_DNA"/>
</dbReference>
<dbReference type="PANTHER" id="PTHR48111:SF1">
    <property type="entry name" value="TWO-COMPONENT RESPONSE REGULATOR ORR33"/>
    <property type="match status" value="1"/>
</dbReference>
<dbReference type="Gene3D" id="1.10.10.10">
    <property type="entry name" value="Winged helix-like DNA-binding domain superfamily/Winged helix DNA-binding domain"/>
    <property type="match status" value="1"/>
</dbReference>
<dbReference type="GO" id="GO:0005829">
    <property type="term" value="C:cytosol"/>
    <property type="evidence" value="ECO:0007669"/>
    <property type="project" value="TreeGrafter"/>
</dbReference>
<keyword evidence="5" id="KW-0804">Transcription</keyword>
<dbReference type="InterPro" id="IPR001789">
    <property type="entry name" value="Sig_transdc_resp-reg_receiver"/>
</dbReference>
<feature type="domain" description="Response regulatory" evidence="8">
    <location>
        <begin position="3"/>
        <end position="114"/>
    </location>
</feature>
<evidence type="ECO:0000256" key="3">
    <source>
        <dbReference type="ARBA" id="ARBA00023015"/>
    </source>
</evidence>
<organism evidence="10 11">
    <name type="scientific">Streptomyces tirandamycinicus</name>
    <dbReference type="NCBI Taxonomy" id="2174846"/>
    <lineage>
        <taxon>Bacteria</taxon>
        <taxon>Bacillati</taxon>
        <taxon>Actinomycetota</taxon>
        <taxon>Actinomycetes</taxon>
        <taxon>Kitasatosporales</taxon>
        <taxon>Streptomycetaceae</taxon>
        <taxon>Streptomyces</taxon>
    </lineage>
</organism>
<dbReference type="Pfam" id="PF00072">
    <property type="entry name" value="Response_reg"/>
    <property type="match status" value="1"/>
</dbReference>
<dbReference type="GO" id="GO:0000976">
    <property type="term" value="F:transcription cis-regulatory region binding"/>
    <property type="evidence" value="ECO:0007669"/>
    <property type="project" value="TreeGrafter"/>
</dbReference>
<dbReference type="RefSeq" id="WP_108906939.1">
    <property type="nucleotide sequence ID" value="NZ_CP029188.1"/>
</dbReference>
<dbReference type="PROSITE" id="PS50110">
    <property type="entry name" value="RESPONSE_REGULATORY"/>
    <property type="match status" value="1"/>
</dbReference>
<feature type="DNA-binding region" description="OmpR/PhoB-type" evidence="7">
    <location>
        <begin position="124"/>
        <end position="219"/>
    </location>
</feature>
<dbReference type="SUPFAM" id="SSF52172">
    <property type="entry name" value="CheY-like"/>
    <property type="match status" value="1"/>
</dbReference>
<keyword evidence="3" id="KW-0805">Transcription regulation</keyword>
<keyword evidence="1" id="KW-0597">Phosphoprotein</keyword>
<evidence type="ECO:0000256" key="1">
    <source>
        <dbReference type="ARBA" id="ARBA00022553"/>
    </source>
</evidence>
<dbReference type="PANTHER" id="PTHR48111">
    <property type="entry name" value="REGULATOR OF RPOS"/>
    <property type="match status" value="1"/>
</dbReference>
<dbReference type="OrthoDB" id="9801604at2"/>
<dbReference type="CDD" id="cd00383">
    <property type="entry name" value="trans_reg_C"/>
    <property type="match status" value="1"/>
</dbReference>
<protein>
    <submittedName>
        <fullName evidence="10">DNA-binding response regulator</fullName>
    </submittedName>
</protein>
<feature type="domain" description="OmpR/PhoB-type" evidence="9">
    <location>
        <begin position="124"/>
        <end position="219"/>
    </location>
</feature>
<dbReference type="AlphaFoldDB" id="A0A2S1SVA3"/>
<dbReference type="KEGG" id="stir:DDW44_16585"/>
<dbReference type="Proteomes" id="UP000244900">
    <property type="component" value="Chromosome"/>
</dbReference>
<dbReference type="GO" id="GO:0006355">
    <property type="term" value="P:regulation of DNA-templated transcription"/>
    <property type="evidence" value="ECO:0007669"/>
    <property type="project" value="InterPro"/>
</dbReference>
<dbReference type="Pfam" id="PF00486">
    <property type="entry name" value="Trans_reg_C"/>
    <property type="match status" value="1"/>
</dbReference>
<comment type="caution">
    <text evidence="6">Lacks conserved residue(s) required for the propagation of feature annotation.</text>
</comment>
<dbReference type="InterPro" id="IPR036388">
    <property type="entry name" value="WH-like_DNA-bd_sf"/>
</dbReference>
<evidence type="ECO:0000256" key="4">
    <source>
        <dbReference type="ARBA" id="ARBA00023125"/>
    </source>
</evidence>
<evidence type="ECO:0000259" key="8">
    <source>
        <dbReference type="PROSITE" id="PS50110"/>
    </source>
</evidence>
<reference evidence="10 11" key="1">
    <citation type="submission" date="2018-05" db="EMBL/GenBank/DDBJ databases">
        <title>Complete genome sequence of sponge-derived Streptomyces sp. HNM0039.</title>
        <authorList>
            <person name="Huang X."/>
            <person name="Zhou S."/>
        </authorList>
    </citation>
    <scope>NUCLEOTIDE SEQUENCE [LARGE SCALE GENOMIC DNA]</scope>
    <source>
        <strain evidence="10 11">HNM0039</strain>
    </source>
</reference>
<dbReference type="InterPro" id="IPR011006">
    <property type="entry name" value="CheY-like_superfamily"/>
</dbReference>
<dbReference type="InterPro" id="IPR001867">
    <property type="entry name" value="OmpR/PhoB-type_DNA-bd"/>
</dbReference>
<evidence type="ECO:0000256" key="6">
    <source>
        <dbReference type="PROSITE-ProRule" id="PRU00169"/>
    </source>
</evidence>
<dbReference type="Gene3D" id="6.10.250.690">
    <property type="match status" value="1"/>
</dbReference>
<evidence type="ECO:0000313" key="10">
    <source>
        <dbReference type="EMBL" id="AWI30207.1"/>
    </source>
</evidence>